<sequence>MLQQKASHVFVSRLVKEIFVSPIFMVKWSNRYGSNFGKSLKYDSSEDRERQSLELKAGLHPLKLRELEKGVDAIRKACASLESNYQPPITFLWSKNVITLDCLQTTTMMIHRR</sequence>
<name>A0ACB8YZ79_CICIN</name>
<gene>
    <name evidence="1" type="ORF">L2E82_48374</name>
</gene>
<dbReference type="Proteomes" id="UP001055811">
    <property type="component" value="Linkage Group LG09"/>
</dbReference>
<protein>
    <submittedName>
        <fullName evidence="1">Uncharacterized protein</fullName>
    </submittedName>
</protein>
<evidence type="ECO:0000313" key="1">
    <source>
        <dbReference type="EMBL" id="KAI3690360.1"/>
    </source>
</evidence>
<keyword evidence="2" id="KW-1185">Reference proteome</keyword>
<comment type="caution">
    <text evidence="1">The sequence shown here is derived from an EMBL/GenBank/DDBJ whole genome shotgun (WGS) entry which is preliminary data.</text>
</comment>
<evidence type="ECO:0000313" key="2">
    <source>
        <dbReference type="Proteomes" id="UP001055811"/>
    </source>
</evidence>
<accession>A0ACB8YZ79</accession>
<dbReference type="EMBL" id="CM042017">
    <property type="protein sequence ID" value="KAI3690360.1"/>
    <property type="molecule type" value="Genomic_DNA"/>
</dbReference>
<reference evidence="1 2" key="2">
    <citation type="journal article" date="2022" name="Mol. Ecol. Resour.">
        <title>The genomes of chicory, endive, great burdock and yacon provide insights into Asteraceae paleo-polyploidization history and plant inulin production.</title>
        <authorList>
            <person name="Fan W."/>
            <person name="Wang S."/>
            <person name="Wang H."/>
            <person name="Wang A."/>
            <person name="Jiang F."/>
            <person name="Liu H."/>
            <person name="Zhao H."/>
            <person name="Xu D."/>
            <person name="Zhang Y."/>
        </authorList>
    </citation>
    <scope>NUCLEOTIDE SEQUENCE [LARGE SCALE GENOMIC DNA]</scope>
    <source>
        <strain evidence="2">cv. Punajuju</strain>
        <tissue evidence="1">Leaves</tissue>
    </source>
</reference>
<proteinExistence type="predicted"/>
<reference evidence="2" key="1">
    <citation type="journal article" date="2022" name="Mol. Ecol. Resour.">
        <title>The genomes of chicory, endive, great burdock and yacon provide insights into Asteraceae palaeo-polyploidization history and plant inulin production.</title>
        <authorList>
            <person name="Fan W."/>
            <person name="Wang S."/>
            <person name="Wang H."/>
            <person name="Wang A."/>
            <person name="Jiang F."/>
            <person name="Liu H."/>
            <person name="Zhao H."/>
            <person name="Xu D."/>
            <person name="Zhang Y."/>
        </authorList>
    </citation>
    <scope>NUCLEOTIDE SEQUENCE [LARGE SCALE GENOMIC DNA]</scope>
    <source>
        <strain evidence="2">cv. Punajuju</strain>
    </source>
</reference>
<organism evidence="1 2">
    <name type="scientific">Cichorium intybus</name>
    <name type="common">Chicory</name>
    <dbReference type="NCBI Taxonomy" id="13427"/>
    <lineage>
        <taxon>Eukaryota</taxon>
        <taxon>Viridiplantae</taxon>
        <taxon>Streptophyta</taxon>
        <taxon>Embryophyta</taxon>
        <taxon>Tracheophyta</taxon>
        <taxon>Spermatophyta</taxon>
        <taxon>Magnoliopsida</taxon>
        <taxon>eudicotyledons</taxon>
        <taxon>Gunneridae</taxon>
        <taxon>Pentapetalae</taxon>
        <taxon>asterids</taxon>
        <taxon>campanulids</taxon>
        <taxon>Asterales</taxon>
        <taxon>Asteraceae</taxon>
        <taxon>Cichorioideae</taxon>
        <taxon>Cichorieae</taxon>
        <taxon>Cichoriinae</taxon>
        <taxon>Cichorium</taxon>
    </lineage>
</organism>